<geneLocation type="plasmid" evidence="1 2">
    <name>p3META1</name>
</geneLocation>
<evidence type="ECO:0000313" key="2">
    <source>
        <dbReference type="Proteomes" id="UP000009081"/>
    </source>
</evidence>
<dbReference type="HOGENOM" id="CLU_2302566_0_0_5"/>
<dbReference type="RefSeq" id="WP_012753516.1">
    <property type="nucleotide sequence ID" value="NC_012810.1"/>
</dbReference>
<evidence type="ECO:0000313" key="1">
    <source>
        <dbReference type="EMBL" id="ACS44202.1"/>
    </source>
</evidence>
<proteinExistence type="predicted"/>
<protein>
    <submittedName>
        <fullName evidence="1">Uncharacterized protein</fullName>
    </submittedName>
</protein>
<dbReference type="AlphaFoldDB" id="C5B6X0"/>
<gene>
    <name evidence="1" type="ordered locus">MexAM1_p3METAp0028</name>
</gene>
<reference evidence="1 2" key="1">
    <citation type="journal article" date="2009" name="PLoS ONE">
        <title>Methylobacterium genome sequences: a reference blueprint to investigate microbial metabolism of C1 compounds from natural and industrial sources.</title>
        <authorList>
            <person name="Vuilleumier S."/>
            <person name="Chistoserdova L."/>
            <person name="Lee M.-C."/>
            <person name="Bringel F."/>
            <person name="Lajus A."/>
            <person name="Zhou Y."/>
            <person name="Gourion B."/>
            <person name="Barbe V."/>
            <person name="Chang J."/>
            <person name="Cruveiller S."/>
            <person name="Dossat C."/>
            <person name="Gillett W."/>
            <person name="Gruffaz C."/>
            <person name="Haugen E."/>
            <person name="Hourcade E."/>
            <person name="Levy R."/>
            <person name="Mangenot S."/>
            <person name="Muller E."/>
            <person name="Nadalig T."/>
            <person name="Pagni M."/>
            <person name="Penny C."/>
            <person name="Peyraud R."/>
            <person name="Robinson D.G."/>
            <person name="Roche D."/>
            <person name="Rouy Z."/>
            <person name="Saenampechek C."/>
            <person name="Salvignol G."/>
            <person name="Vallenet D."/>
            <person name="Wu Z."/>
            <person name="Marx C.J."/>
            <person name="Vorholt J.A."/>
            <person name="Olson M.V."/>
            <person name="Kaul R."/>
            <person name="Weissenbach J."/>
            <person name="Medigue C."/>
            <person name="Lidstrom M.E."/>
        </authorList>
    </citation>
    <scope>NUCLEOTIDE SEQUENCE [LARGE SCALE GENOMIC DNA]</scope>
    <source>
        <strain evidence="2">ATCC 14718 / DSM 1338 / JCM 2805 / NCIMB 9133 / AM1</strain>
    </source>
</reference>
<accession>C5B6X0</accession>
<name>C5B6X0_METEA</name>
<keyword evidence="2" id="KW-1185">Reference proteome</keyword>
<organism evidence="1 2">
    <name type="scientific">Methylorubrum extorquens (strain ATCC 14718 / DSM 1338 / JCM 2805 / NCIMB 9133 / AM1)</name>
    <name type="common">Methylobacterium extorquens</name>
    <dbReference type="NCBI Taxonomy" id="272630"/>
    <lineage>
        <taxon>Bacteria</taxon>
        <taxon>Pseudomonadati</taxon>
        <taxon>Pseudomonadota</taxon>
        <taxon>Alphaproteobacteria</taxon>
        <taxon>Hyphomicrobiales</taxon>
        <taxon>Methylobacteriaceae</taxon>
        <taxon>Methylorubrum</taxon>
    </lineage>
</organism>
<dbReference type="EMBL" id="CP001514">
    <property type="protein sequence ID" value="ACS44202.1"/>
    <property type="molecule type" value="Genomic_DNA"/>
</dbReference>
<dbReference type="Proteomes" id="UP000009081">
    <property type="component" value="Plasmid p3META1"/>
</dbReference>
<keyword evidence="1" id="KW-0614">Plasmid</keyword>
<sequence length="100" mass="11068">MLIRSDIEEILDLNDVAQMRSAFGELVVSEDEREVDIDDPDEFRELFARLCAALGRDNAEMPQETVAHLNARLDEGSQLLNGASFADGVNAAQEIADDLF</sequence>
<dbReference type="KEGG" id="mea:Mex_p30028"/>